<reference evidence="3" key="1">
    <citation type="submission" date="2018-09" db="EMBL/GenBank/DDBJ databases">
        <authorList>
            <person name="Livingstone P.G."/>
            <person name="Whitworth D.E."/>
        </authorList>
    </citation>
    <scope>NUCLEOTIDE SEQUENCE [LARGE SCALE GENOMIC DNA]</scope>
    <source>
        <strain evidence="3">CA043D</strain>
    </source>
</reference>
<feature type="transmembrane region" description="Helical" evidence="1">
    <location>
        <begin position="140"/>
        <end position="157"/>
    </location>
</feature>
<dbReference type="RefSeq" id="WP_120602320.1">
    <property type="nucleotide sequence ID" value="NZ_RAWE01000026.1"/>
</dbReference>
<sequence>MTPECERVLDCLDGPLPPDLASHAAGCADCRALLEGFHVLAPPAALPPPVPINEAKLEQTRRQSLTELAAHPLPTPWWKEVAVLLAAYLGVGAVGLFVVGRHGMMLNSASPWVVALVALLIIVGVGGGAMVALAPRQRTWPFTLVAVGALVVALAQLSGRSGVQVRPFLAGTLGCMGAEVALSVVPLSLALVLLCRSAFQPVRALAAGLSSAGVSLLVLHVHCPDGSAGHLMLGHVLPWFVLAGVAVFIRSRLPSRTYAP</sequence>
<feature type="transmembrane region" description="Helical" evidence="1">
    <location>
        <begin position="169"/>
        <end position="195"/>
    </location>
</feature>
<comment type="caution">
    <text evidence="2">The sequence shown here is derived from an EMBL/GenBank/DDBJ whole genome shotgun (WGS) entry which is preliminary data.</text>
</comment>
<dbReference type="OrthoDB" id="5382633at2"/>
<protein>
    <submittedName>
        <fullName evidence="2">DUF1109 domain-containing protein</fullName>
    </submittedName>
</protein>
<proteinExistence type="predicted"/>
<name>A0A3A8KBD3_9BACT</name>
<dbReference type="Proteomes" id="UP000268313">
    <property type="component" value="Unassembled WGS sequence"/>
</dbReference>
<accession>A0A3A8KBD3</accession>
<feature type="transmembrane region" description="Helical" evidence="1">
    <location>
        <begin position="81"/>
        <end position="100"/>
    </location>
</feature>
<evidence type="ECO:0000313" key="3">
    <source>
        <dbReference type="Proteomes" id="UP000268313"/>
    </source>
</evidence>
<organism evidence="2 3">
    <name type="scientific">Corallococcus carmarthensis</name>
    <dbReference type="NCBI Taxonomy" id="2316728"/>
    <lineage>
        <taxon>Bacteria</taxon>
        <taxon>Pseudomonadati</taxon>
        <taxon>Myxococcota</taxon>
        <taxon>Myxococcia</taxon>
        <taxon>Myxococcales</taxon>
        <taxon>Cystobacterineae</taxon>
        <taxon>Myxococcaceae</taxon>
        <taxon>Corallococcus</taxon>
    </lineage>
</organism>
<evidence type="ECO:0000313" key="2">
    <source>
        <dbReference type="EMBL" id="RKH04657.1"/>
    </source>
</evidence>
<feature type="transmembrane region" description="Helical" evidence="1">
    <location>
        <begin position="202"/>
        <end position="222"/>
    </location>
</feature>
<keyword evidence="3" id="KW-1185">Reference proteome</keyword>
<keyword evidence="1" id="KW-0812">Transmembrane</keyword>
<feature type="transmembrane region" description="Helical" evidence="1">
    <location>
        <begin position="228"/>
        <end position="249"/>
    </location>
</feature>
<keyword evidence="1" id="KW-0472">Membrane</keyword>
<keyword evidence="1" id="KW-1133">Transmembrane helix</keyword>
<dbReference type="AlphaFoldDB" id="A0A3A8KBD3"/>
<feature type="transmembrane region" description="Helical" evidence="1">
    <location>
        <begin position="112"/>
        <end position="133"/>
    </location>
</feature>
<dbReference type="EMBL" id="RAWE01000026">
    <property type="protein sequence ID" value="RKH04657.1"/>
    <property type="molecule type" value="Genomic_DNA"/>
</dbReference>
<evidence type="ECO:0000256" key="1">
    <source>
        <dbReference type="SAM" id="Phobius"/>
    </source>
</evidence>
<gene>
    <name evidence="2" type="ORF">D7X32_10150</name>
</gene>